<reference evidence="2 3" key="1">
    <citation type="journal article" date="2015" name="Plant Cell">
        <title>Oil accumulation by the oleaginous diatom Fistulifera solaris as revealed by the genome and transcriptome.</title>
        <authorList>
            <person name="Tanaka T."/>
            <person name="Maeda Y."/>
            <person name="Veluchamy A."/>
            <person name="Tanaka M."/>
            <person name="Abida H."/>
            <person name="Marechal E."/>
            <person name="Bowler C."/>
            <person name="Muto M."/>
            <person name="Sunaga Y."/>
            <person name="Tanaka M."/>
            <person name="Yoshino T."/>
            <person name="Taniguchi T."/>
            <person name="Fukuda Y."/>
            <person name="Nemoto M."/>
            <person name="Matsumoto M."/>
            <person name="Wong P.S."/>
            <person name="Aburatani S."/>
            <person name="Fujibuchi W."/>
        </authorList>
    </citation>
    <scope>NUCLEOTIDE SEQUENCE [LARGE SCALE GENOMIC DNA]</scope>
    <source>
        <strain evidence="2 3">JPCC DA0580</strain>
    </source>
</reference>
<evidence type="ECO:0000313" key="2">
    <source>
        <dbReference type="EMBL" id="GAX18233.1"/>
    </source>
</evidence>
<dbReference type="EMBL" id="BDSP01000125">
    <property type="protein sequence ID" value="GAX18233.1"/>
    <property type="molecule type" value="Genomic_DNA"/>
</dbReference>
<dbReference type="AlphaFoldDB" id="A0A1Z5JW32"/>
<dbReference type="GO" id="GO:0016151">
    <property type="term" value="F:nickel cation binding"/>
    <property type="evidence" value="ECO:0007669"/>
    <property type="project" value="InterPro"/>
</dbReference>
<dbReference type="SMART" id="SM00213">
    <property type="entry name" value="UBQ"/>
    <property type="match status" value="1"/>
</dbReference>
<dbReference type="GO" id="GO:0004784">
    <property type="term" value="F:superoxide dismutase activity"/>
    <property type="evidence" value="ECO:0007669"/>
    <property type="project" value="InterPro"/>
</dbReference>
<dbReference type="SUPFAM" id="SSF54236">
    <property type="entry name" value="Ubiquitin-like"/>
    <property type="match status" value="1"/>
</dbReference>
<dbReference type="CDD" id="cd17039">
    <property type="entry name" value="Ubl_ubiquitin_like"/>
    <property type="match status" value="1"/>
</dbReference>
<gene>
    <name evidence="2" type="ORF">FisN_31Hu014</name>
</gene>
<protein>
    <recommendedName>
        <fullName evidence="1">Ubiquitin-like domain-containing protein</fullName>
    </recommendedName>
</protein>
<dbReference type="InterPro" id="IPR029071">
    <property type="entry name" value="Ubiquitin-like_domsf"/>
</dbReference>
<comment type="caution">
    <text evidence="2">The sequence shown here is derived from an EMBL/GenBank/DDBJ whole genome shotgun (WGS) entry which is preliminary data.</text>
</comment>
<dbReference type="PROSITE" id="PS50053">
    <property type="entry name" value="UBIQUITIN_2"/>
    <property type="match status" value="1"/>
</dbReference>
<evidence type="ECO:0000313" key="3">
    <source>
        <dbReference type="Proteomes" id="UP000198406"/>
    </source>
</evidence>
<dbReference type="InterPro" id="IPR050158">
    <property type="entry name" value="Ubiquitin_ubiquitin-like"/>
</dbReference>
<feature type="domain" description="Ubiquitin-like" evidence="1">
    <location>
        <begin position="43"/>
        <end position="118"/>
    </location>
</feature>
<dbReference type="InterPro" id="IPR014123">
    <property type="entry name" value="Superoxide_dismutase_Ni-type"/>
</dbReference>
<dbReference type="PANTHER" id="PTHR10666">
    <property type="entry name" value="UBIQUITIN"/>
    <property type="match status" value="1"/>
</dbReference>
<dbReference type="InterPro" id="IPR000626">
    <property type="entry name" value="Ubiquitin-like_dom"/>
</dbReference>
<accession>A0A1Z5JW32</accession>
<dbReference type="OrthoDB" id="419317at2759"/>
<proteinExistence type="predicted"/>
<evidence type="ECO:0000259" key="1">
    <source>
        <dbReference type="PROSITE" id="PS50053"/>
    </source>
</evidence>
<dbReference type="Gene3D" id="1.20.120.400">
    <property type="entry name" value="Nickel-containing superoxide dismutase"/>
    <property type="match status" value="1"/>
</dbReference>
<name>A0A1Z5JW32_FISSO</name>
<dbReference type="InParanoid" id="A0A1Z5JW32"/>
<keyword evidence="3" id="KW-1185">Reference proteome</keyword>
<sequence>MGGVRLEKNSTIGDYHVNEGAVIELRIQIGRDSPFVPPPPATMKIHVKMLSGITHSFVFGPLLTVSTIQNAIQLKTGVHPEDQLLIVGGRQMEGHRTLGFYQLKDGATLQLELRQPRRHRDSVPRGTFEEPAMVAELKTRATTIRKSMIKINQLHKAAGGDLQDMTKLVQWMNRKEKHANEIIKTMGEFCMCQRVERRKFDDEDFYVAAFKAHHDVMHAARETKKSADFATANTLDEDLKKLFAMYQVHQMKTSCDSNISLTDLASCQSSVLICIRAT</sequence>
<dbReference type="Gene3D" id="3.10.20.90">
    <property type="entry name" value="Phosphatidylinositol 3-kinase Catalytic Subunit, Chain A, domain 1"/>
    <property type="match status" value="1"/>
</dbReference>
<dbReference type="Proteomes" id="UP000198406">
    <property type="component" value="Unassembled WGS sequence"/>
</dbReference>
<dbReference type="Pfam" id="PF09055">
    <property type="entry name" value="Sod_Ni"/>
    <property type="match status" value="1"/>
</dbReference>
<dbReference type="Pfam" id="PF00240">
    <property type="entry name" value="ubiquitin"/>
    <property type="match status" value="1"/>
</dbReference>
<dbReference type="InterPro" id="IPR036502">
    <property type="entry name" value="NiSOD_sf"/>
</dbReference>
<dbReference type="FunCoup" id="A0A1Z5JW32">
    <property type="interactions" value="127"/>
</dbReference>
<organism evidence="2 3">
    <name type="scientific">Fistulifera solaris</name>
    <name type="common">Oleaginous diatom</name>
    <dbReference type="NCBI Taxonomy" id="1519565"/>
    <lineage>
        <taxon>Eukaryota</taxon>
        <taxon>Sar</taxon>
        <taxon>Stramenopiles</taxon>
        <taxon>Ochrophyta</taxon>
        <taxon>Bacillariophyta</taxon>
        <taxon>Bacillariophyceae</taxon>
        <taxon>Bacillariophycidae</taxon>
        <taxon>Naviculales</taxon>
        <taxon>Naviculaceae</taxon>
        <taxon>Fistulifera</taxon>
    </lineage>
</organism>